<evidence type="ECO:0000256" key="6">
    <source>
        <dbReference type="ARBA" id="ARBA00023136"/>
    </source>
</evidence>
<dbReference type="GO" id="GO:0016887">
    <property type="term" value="F:ATP hydrolysis activity"/>
    <property type="evidence" value="ECO:0007669"/>
    <property type="project" value="InterPro"/>
</dbReference>
<dbReference type="InterPro" id="IPR011527">
    <property type="entry name" value="ABC1_TM_dom"/>
</dbReference>
<dbReference type="InterPro" id="IPR003439">
    <property type="entry name" value="ABC_transporter-like_ATP-bd"/>
</dbReference>
<dbReference type="InterPro" id="IPR027417">
    <property type="entry name" value="P-loop_NTPase"/>
</dbReference>
<keyword evidence="2 7" id="KW-0812">Transmembrane</keyword>
<dbReference type="Pfam" id="PF00005">
    <property type="entry name" value="ABC_tran"/>
    <property type="match status" value="1"/>
</dbReference>
<dbReference type="GO" id="GO:0005524">
    <property type="term" value="F:ATP binding"/>
    <property type="evidence" value="ECO:0007669"/>
    <property type="project" value="UniProtKB-KW"/>
</dbReference>
<dbReference type="AlphaFoldDB" id="A0A1M6U1I9"/>
<dbReference type="InterPro" id="IPR036640">
    <property type="entry name" value="ABC1_TM_sf"/>
</dbReference>
<evidence type="ECO:0000313" key="11">
    <source>
        <dbReference type="Proteomes" id="UP000184275"/>
    </source>
</evidence>
<evidence type="ECO:0000313" key="10">
    <source>
        <dbReference type="EMBL" id="SHK63067.1"/>
    </source>
</evidence>
<dbReference type="PANTHER" id="PTHR43394:SF1">
    <property type="entry name" value="ATP-BINDING CASSETTE SUB-FAMILY B MEMBER 10, MITOCHONDRIAL"/>
    <property type="match status" value="1"/>
</dbReference>
<dbReference type="SMART" id="SM00382">
    <property type="entry name" value="AAA"/>
    <property type="match status" value="1"/>
</dbReference>
<keyword evidence="11" id="KW-1185">Reference proteome</keyword>
<dbReference type="PROSITE" id="PS50929">
    <property type="entry name" value="ABC_TM1F"/>
    <property type="match status" value="1"/>
</dbReference>
<accession>A0A1M6U1I9</accession>
<sequence length="519" mass="58245">MILSHWLKKTAQKVLLRLFPLVLLASLADAALLFVVRLFMRIVGGKVDVPMGEWLLAALSLAVLRWLFSYWRGISVEKASRYVEAVLSIWFARRLRTLSPRFFHRRDADENLMVAYDSIRIIGSSVEMLMQAVQAVLQLIVFLPVLFVISPRLTFLVLLVVLPVVSFVQKKLHAMAPSVEEEMAKRGTLRLDVENAKILFRRWSSPEDRQKIGASLSQKIRQVQKSGILVGGKKVALSQGMEAVSVSAVVLVLGFCGWMILRGNLDAESLVLYCSALFLCYKPVKDCARILPQMRQARSAQKTLLDLESAPRKKCPNVHRADFLVFSEVSFSYALEEKGNFVFQKWNGQWDAETPVLLRGANGCGKSTFFKLISGLEEPCAGRIFLPQKYALHGVFSVSQDLALPPREFIGEAVSERLGEKEFADFYSLIGGENLLKKQGLSGGEKAKVALLWALASPSRILLLDEPFAFVAQKERENLLLAFLLAAEKYGKWTFLVSHESLSEKLACRFTLVNLEECK</sequence>
<feature type="domain" description="ABC transmembrane type-1" evidence="9">
    <location>
        <begin position="21"/>
        <end position="296"/>
    </location>
</feature>
<keyword evidence="5 7" id="KW-1133">Transmembrane helix</keyword>
<dbReference type="PROSITE" id="PS50893">
    <property type="entry name" value="ABC_TRANSPORTER_2"/>
    <property type="match status" value="1"/>
</dbReference>
<evidence type="ECO:0000259" key="9">
    <source>
        <dbReference type="PROSITE" id="PS50929"/>
    </source>
</evidence>
<dbReference type="GO" id="GO:0015421">
    <property type="term" value="F:ABC-type oligopeptide transporter activity"/>
    <property type="evidence" value="ECO:0007669"/>
    <property type="project" value="TreeGrafter"/>
</dbReference>
<keyword evidence="3" id="KW-0547">Nucleotide-binding</keyword>
<evidence type="ECO:0000256" key="4">
    <source>
        <dbReference type="ARBA" id="ARBA00022840"/>
    </source>
</evidence>
<name>A0A1M6U1I9_9BACT</name>
<dbReference type="PANTHER" id="PTHR43394">
    <property type="entry name" value="ATP-DEPENDENT PERMEASE MDL1, MITOCHONDRIAL"/>
    <property type="match status" value="1"/>
</dbReference>
<dbReference type="Gene3D" id="3.40.50.300">
    <property type="entry name" value="P-loop containing nucleotide triphosphate hydrolases"/>
    <property type="match status" value="1"/>
</dbReference>
<gene>
    <name evidence="10" type="ORF">SAMN05720469_11213</name>
</gene>
<keyword evidence="6 7" id="KW-0472">Membrane</keyword>
<feature type="transmembrane region" description="Helical" evidence="7">
    <location>
        <begin position="54"/>
        <end position="71"/>
    </location>
</feature>
<dbReference type="Proteomes" id="UP000184275">
    <property type="component" value="Unassembled WGS sequence"/>
</dbReference>
<protein>
    <submittedName>
        <fullName evidence="10">ABC-type multidrug transport system, ATPase and permease component</fullName>
    </submittedName>
</protein>
<organism evidence="10 11">
    <name type="scientific">Fibrobacter intestinalis</name>
    <dbReference type="NCBI Taxonomy" id="28122"/>
    <lineage>
        <taxon>Bacteria</taxon>
        <taxon>Pseudomonadati</taxon>
        <taxon>Fibrobacterota</taxon>
        <taxon>Fibrobacteria</taxon>
        <taxon>Fibrobacterales</taxon>
        <taxon>Fibrobacteraceae</taxon>
        <taxon>Fibrobacter</taxon>
    </lineage>
</organism>
<comment type="subcellular location">
    <subcellularLocation>
        <location evidence="1">Cell membrane</location>
        <topology evidence="1">Multi-pass membrane protein</topology>
    </subcellularLocation>
</comment>
<dbReference type="InterPro" id="IPR003593">
    <property type="entry name" value="AAA+_ATPase"/>
</dbReference>
<dbReference type="GO" id="GO:0005886">
    <property type="term" value="C:plasma membrane"/>
    <property type="evidence" value="ECO:0007669"/>
    <property type="project" value="UniProtKB-SubCell"/>
</dbReference>
<evidence type="ECO:0000256" key="7">
    <source>
        <dbReference type="SAM" id="Phobius"/>
    </source>
</evidence>
<dbReference type="EMBL" id="FRAW01000012">
    <property type="protein sequence ID" value="SHK63067.1"/>
    <property type="molecule type" value="Genomic_DNA"/>
</dbReference>
<proteinExistence type="predicted"/>
<dbReference type="Gene3D" id="1.20.1560.10">
    <property type="entry name" value="ABC transporter type 1, transmembrane domain"/>
    <property type="match status" value="2"/>
</dbReference>
<evidence type="ECO:0000259" key="8">
    <source>
        <dbReference type="PROSITE" id="PS50893"/>
    </source>
</evidence>
<evidence type="ECO:0000256" key="2">
    <source>
        <dbReference type="ARBA" id="ARBA00022692"/>
    </source>
</evidence>
<dbReference type="InterPro" id="IPR039421">
    <property type="entry name" value="Type_1_exporter"/>
</dbReference>
<dbReference type="SUPFAM" id="SSF90123">
    <property type="entry name" value="ABC transporter transmembrane region"/>
    <property type="match status" value="1"/>
</dbReference>
<reference evidence="11" key="1">
    <citation type="submission" date="2016-11" db="EMBL/GenBank/DDBJ databases">
        <authorList>
            <person name="Varghese N."/>
            <person name="Submissions S."/>
        </authorList>
    </citation>
    <scope>NUCLEOTIDE SEQUENCE [LARGE SCALE GENOMIC DNA]</scope>
    <source>
        <strain evidence="11">UWOS</strain>
    </source>
</reference>
<feature type="domain" description="ABC transporter" evidence="8">
    <location>
        <begin position="324"/>
        <end position="515"/>
    </location>
</feature>
<evidence type="ECO:0000256" key="1">
    <source>
        <dbReference type="ARBA" id="ARBA00004651"/>
    </source>
</evidence>
<dbReference type="Pfam" id="PF00664">
    <property type="entry name" value="ABC_membrane"/>
    <property type="match status" value="1"/>
</dbReference>
<evidence type="ECO:0000256" key="3">
    <source>
        <dbReference type="ARBA" id="ARBA00022741"/>
    </source>
</evidence>
<dbReference type="SUPFAM" id="SSF52540">
    <property type="entry name" value="P-loop containing nucleoside triphosphate hydrolases"/>
    <property type="match status" value="1"/>
</dbReference>
<keyword evidence="4" id="KW-0067">ATP-binding</keyword>
<dbReference type="RefSeq" id="WP_083545761.1">
    <property type="nucleotide sequence ID" value="NZ_FRAW01000012.1"/>
</dbReference>
<evidence type="ECO:0000256" key="5">
    <source>
        <dbReference type="ARBA" id="ARBA00022989"/>
    </source>
</evidence>